<evidence type="ECO:0000259" key="9">
    <source>
        <dbReference type="SMART" id="SM00014"/>
    </source>
</evidence>
<evidence type="ECO:0000256" key="7">
    <source>
        <dbReference type="SAM" id="MobiDB-lite"/>
    </source>
</evidence>
<keyword evidence="11" id="KW-1185">Reference proteome</keyword>
<dbReference type="SUPFAM" id="SSF48317">
    <property type="entry name" value="Acid phosphatase/Vanadium-dependent haloperoxidase"/>
    <property type="match status" value="1"/>
</dbReference>
<dbReference type="InterPro" id="IPR000326">
    <property type="entry name" value="PAP2/HPO"/>
</dbReference>
<dbReference type="EMBL" id="JBEPEK010000842">
    <property type="protein sequence ID" value="MER7187550.1"/>
    <property type="molecule type" value="Genomic_DNA"/>
</dbReference>
<keyword evidence="6 8" id="KW-0472">Membrane</keyword>
<organism evidence="10 11">
    <name type="scientific">Streptomyces hyaluromycini</name>
    <dbReference type="NCBI Taxonomy" id="1377993"/>
    <lineage>
        <taxon>Bacteria</taxon>
        <taxon>Bacillati</taxon>
        <taxon>Actinomycetota</taxon>
        <taxon>Actinomycetes</taxon>
        <taxon>Kitasatosporales</taxon>
        <taxon>Streptomycetaceae</taxon>
        <taxon>Streptomyces</taxon>
    </lineage>
</organism>
<feature type="transmembrane region" description="Helical" evidence="8">
    <location>
        <begin position="60"/>
        <end position="79"/>
    </location>
</feature>
<sequence>MILALDGSSLDGPAYTDVVNLARHAPAWLNDTVSAWSTYGLAFFAVLMAVGWWRARRESAGASVTALAVPFAVLAAFGVDAVLKLLVREDRPCQSLRVTTLEACPAPGDWSFPSNHAAIAAAAAVALLFVSRRLGIVAAVAAAAMAAARIWVGVHYPHDVLAGIAEGALVVLLVMPALRRHADALAGRLTATRLRPLLGPGGTGTATRADTAAPDDGREAVPSAGRDITRR</sequence>
<dbReference type="InterPro" id="IPR036938">
    <property type="entry name" value="PAP2/HPO_sf"/>
</dbReference>
<dbReference type="PANTHER" id="PTHR14969">
    <property type="entry name" value="SPHINGOSINE-1-PHOSPHATE PHOSPHOHYDROLASE"/>
    <property type="match status" value="1"/>
</dbReference>
<accession>A0ABV1XEU3</accession>
<dbReference type="Gene3D" id="1.20.144.10">
    <property type="entry name" value="Phosphatidic acid phosphatase type 2/haloperoxidase"/>
    <property type="match status" value="1"/>
</dbReference>
<name>A0ABV1XEU3_9ACTN</name>
<feature type="transmembrane region" description="Helical" evidence="8">
    <location>
        <begin position="33"/>
        <end position="53"/>
    </location>
</feature>
<evidence type="ECO:0000313" key="10">
    <source>
        <dbReference type="EMBL" id="MER7187550.1"/>
    </source>
</evidence>
<evidence type="ECO:0000256" key="3">
    <source>
        <dbReference type="ARBA" id="ARBA00022692"/>
    </source>
</evidence>
<feature type="compositionally biased region" description="Low complexity" evidence="7">
    <location>
        <begin position="205"/>
        <end position="214"/>
    </location>
</feature>
<keyword evidence="5 8" id="KW-1133">Transmembrane helix</keyword>
<dbReference type="Proteomes" id="UP001474181">
    <property type="component" value="Unassembled WGS sequence"/>
</dbReference>
<feature type="domain" description="Phosphatidic acid phosphatase type 2/haloperoxidase" evidence="9">
    <location>
        <begin position="65"/>
        <end position="175"/>
    </location>
</feature>
<dbReference type="Pfam" id="PF01569">
    <property type="entry name" value="PAP2"/>
    <property type="match status" value="1"/>
</dbReference>
<evidence type="ECO:0000256" key="5">
    <source>
        <dbReference type="ARBA" id="ARBA00022989"/>
    </source>
</evidence>
<comment type="subcellular location">
    <subcellularLocation>
        <location evidence="1">Cell membrane</location>
        <topology evidence="1">Multi-pass membrane protein</topology>
    </subcellularLocation>
</comment>
<feature type="transmembrane region" description="Helical" evidence="8">
    <location>
        <begin position="136"/>
        <end position="154"/>
    </location>
</feature>
<keyword evidence="4" id="KW-0378">Hydrolase</keyword>
<feature type="region of interest" description="Disordered" evidence="7">
    <location>
        <begin position="197"/>
        <end position="231"/>
    </location>
</feature>
<evidence type="ECO:0000256" key="8">
    <source>
        <dbReference type="SAM" id="Phobius"/>
    </source>
</evidence>
<evidence type="ECO:0000256" key="4">
    <source>
        <dbReference type="ARBA" id="ARBA00022801"/>
    </source>
</evidence>
<gene>
    <name evidence="10" type="ORF">ABT404_50225</name>
</gene>
<keyword evidence="3 8" id="KW-0812">Transmembrane</keyword>
<reference evidence="10 11" key="1">
    <citation type="submission" date="2024-06" db="EMBL/GenBank/DDBJ databases">
        <title>The Natural Products Discovery Center: Release of the First 8490 Sequenced Strains for Exploring Actinobacteria Biosynthetic Diversity.</title>
        <authorList>
            <person name="Kalkreuter E."/>
            <person name="Kautsar S.A."/>
            <person name="Yang D."/>
            <person name="Bader C.D."/>
            <person name="Teijaro C.N."/>
            <person name="Fluegel L."/>
            <person name="Davis C.M."/>
            <person name="Simpson J.R."/>
            <person name="Lauterbach L."/>
            <person name="Steele A.D."/>
            <person name="Gui C."/>
            <person name="Meng S."/>
            <person name="Li G."/>
            <person name="Viehrig K."/>
            <person name="Ye F."/>
            <person name="Su P."/>
            <person name="Kiefer A.F."/>
            <person name="Nichols A."/>
            <person name="Cepeda A.J."/>
            <person name="Yan W."/>
            <person name="Fan B."/>
            <person name="Jiang Y."/>
            <person name="Adhikari A."/>
            <person name="Zheng C.-J."/>
            <person name="Schuster L."/>
            <person name="Cowan T.M."/>
            <person name="Smanski M.J."/>
            <person name="Chevrette M.G."/>
            <person name="De Carvalho L.P.S."/>
            <person name="Shen B."/>
        </authorList>
    </citation>
    <scope>NUCLEOTIDE SEQUENCE [LARGE SCALE GENOMIC DNA]</scope>
    <source>
        <strain evidence="10 11">NPDC000234</strain>
    </source>
</reference>
<keyword evidence="2" id="KW-1003">Cell membrane</keyword>
<feature type="transmembrane region" description="Helical" evidence="8">
    <location>
        <begin position="160"/>
        <end position="178"/>
    </location>
</feature>
<evidence type="ECO:0000256" key="2">
    <source>
        <dbReference type="ARBA" id="ARBA00022475"/>
    </source>
</evidence>
<evidence type="ECO:0000313" key="11">
    <source>
        <dbReference type="Proteomes" id="UP001474181"/>
    </source>
</evidence>
<evidence type="ECO:0000256" key="1">
    <source>
        <dbReference type="ARBA" id="ARBA00004651"/>
    </source>
</evidence>
<feature type="transmembrane region" description="Helical" evidence="8">
    <location>
        <begin position="110"/>
        <end position="129"/>
    </location>
</feature>
<dbReference type="SMART" id="SM00014">
    <property type="entry name" value="acidPPc"/>
    <property type="match status" value="1"/>
</dbReference>
<comment type="caution">
    <text evidence="10">The sequence shown here is derived from an EMBL/GenBank/DDBJ whole genome shotgun (WGS) entry which is preliminary data.</text>
</comment>
<protein>
    <submittedName>
        <fullName evidence="10">Phosphatase PAP2 family protein</fullName>
    </submittedName>
</protein>
<evidence type="ECO:0000256" key="6">
    <source>
        <dbReference type="ARBA" id="ARBA00023136"/>
    </source>
</evidence>
<dbReference type="PANTHER" id="PTHR14969:SF62">
    <property type="entry name" value="DECAPRENYLPHOSPHORYL-5-PHOSPHORIBOSE PHOSPHATASE RV3807C-RELATED"/>
    <property type="match status" value="1"/>
</dbReference>
<proteinExistence type="predicted"/>
<dbReference type="RefSeq" id="WP_350792056.1">
    <property type="nucleotide sequence ID" value="NZ_JBEPEK010000842.1"/>
</dbReference>